<evidence type="ECO:0000313" key="2">
    <source>
        <dbReference type="EMBL" id="OZS78320.1"/>
    </source>
</evidence>
<feature type="transmembrane region" description="Helical" evidence="1">
    <location>
        <begin position="106"/>
        <end position="126"/>
    </location>
</feature>
<dbReference type="AlphaFoldDB" id="A0A264W417"/>
<sequence>MISKRTKISIAVVTAILVFASITQPFLFLFITLPLLLIIIGYSVAKKIQNKMPTGWLSLLIAVIGGGVAVFLAAIILYTIVEMGYNGKSNAELDRFYVLESAARTAQNVTVFLAFLISYLNFIAFLDRRREVKKKEKQVS</sequence>
<evidence type="ECO:0000256" key="1">
    <source>
        <dbReference type="SAM" id="Phobius"/>
    </source>
</evidence>
<reference evidence="2 3" key="1">
    <citation type="submission" date="2017-07" db="EMBL/GenBank/DDBJ databases">
        <title>Tetzosporium hominis gen.nov. sp.nov.</title>
        <authorList>
            <person name="Tetz G."/>
            <person name="Tetz V."/>
        </authorList>
    </citation>
    <scope>NUCLEOTIDE SEQUENCE [LARGE SCALE GENOMIC DNA]</scope>
    <source>
        <strain evidence="2 3">VT-49</strain>
    </source>
</reference>
<gene>
    <name evidence="2" type="ORF">CF394_06055</name>
</gene>
<protein>
    <submittedName>
        <fullName evidence="2">Uncharacterized protein</fullName>
    </submittedName>
</protein>
<dbReference type="OrthoDB" id="9877298at2"/>
<keyword evidence="1" id="KW-0812">Transmembrane</keyword>
<keyword evidence="1" id="KW-1133">Transmembrane helix</keyword>
<keyword evidence="1" id="KW-0472">Membrane</keyword>
<dbReference type="Proteomes" id="UP000217065">
    <property type="component" value="Unassembled WGS sequence"/>
</dbReference>
<dbReference type="RefSeq" id="WP_094942340.1">
    <property type="nucleotide sequence ID" value="NZ_NOKQ01000196.1"/>
</dbReference>
<dbReference type="EMBL" id="NOKQ01000196">
    <property type="protein sequence ID" value="OZS78320.1"/>
    <property type="molecule type" value="Genomic_DNA"/>
</dbReference>
<evidence type="ECO:0000313" key="3">
    <source>
        <dbReference type="Proteomes" id="UP000217065"/>
    </source>
</evidence>
<organism evidence="2 3">
    <name type="scientific">Tetzosporium hominis</name>
    <dbReference type="NCBI Taxonomy" id="2020506"/>
    <lineage>
        <taxon>Bacteria</taxon>
        <taxon>Bacillati</taxon>
        <taxon>Bacillota</taxon>
        <taxon>Bacilli</taxon>
        <taxon>Bacillales</taxon>
        <taxon>Caryophanaceae</taxon>
        <taxon>Tetzosporium</taxon>
    </lineage>
</organism>
<name>A0A264W417_9BACL</name>
<feature type="transmembrane region" description="Helical" evidence="1">
    <location>
        <begin position="28"/>
        <end position="45"/>
    </location>
</feature>
<keyword evidence="3" id="KW-1185">Reference proteome</keyword>
<comment type="caution">
    <text evidence="2">The sequence shown here is derived from an EMBL/GenBank/DDBJ whole genome shotgun (WGS) entry which is preliminary data.</text>
</comment>
<proteinExistence type="predicted"/>
<feature type="transmembrane region" description="Helical" evidence="1">
    <location>
        <begin position="57"/>
        <end position="81"/>
    </location>
</feature>
<accession>A0A264W417</accession>